<reference evidence="5 6" key="1">
    <citation type="submission" date="2019-05" db="EMBL/GenBank/DDBJ databases">
        <title>Draft genome sequence of Pelagicola sp. DSW4-44.</title>
        <authorList>
            <person name="Oh J."/>
        </authorList>
    </citation>
    <scope>NUCLEOTIDE SEQUENCE [LARGE SCALE GENOMIC DNA]</scope>
    <source>
        <strain evidence="5 6">DSW4-44</strain>
    </source>
</reference>
<keyword evidence="3" id="KW-0804">Transcription</keyword>
<sequence>MKKNELIDSLNALLSADQNNSRWLAAERIADQMGVKSILVAEVEASLKEVAWISTNMPASWMEEYLGEDYLSHDPLVEGLSRGPGRILLHCGQARKSEMENRKVWAINHGLKSVGYETLHCSRFGESGGFGRFVSLAFEDERPDQVQSDMASKDLLAALLASTLSPEVIPHDLTYHTKQRPPLSTRQREVLSLLAEGMMTSRIAETLGISETAVSQHFAKARKSLGANTREHALALAMSRGLISL</sequence>
<proteinExistence type="predicted"/>
<protein>
    <recommendedName>
        <fullName evidence="4">HTH luxR-type domain-containing protein</fullName>
    </recommendedName>
</protein>
<name>A0ABY2UZW9_9RHOB</name>
<evidence type="ECO:0000256" key="1">
    <source>
        <dbReference type="ARBA" id="ARBA00023015"/>
    </source>
</evidence>
<keyword evidence="6" id="KW-1185">Reference proteome</keyword>
<keyword evidence="1" id="KW-0805">Transcription regulation</keyword>
<dbReference type="Gene3D" id="1.10.10.10">
    <property type="entry name" value="Winged helix-like DNA-binding domain superfamily/Winged helix DNA-binding domain"/>
    <property type="match status" value="1"/>
</dbReference>
<dbReference type="InterPro" id="IPR016032">
    <property type="entry name" value="Sig_transdc_resp-reg_C-effctor"/>
</dbReference>
<dbReference type="Pfam" id="PF03472">
    <property type="entry name" value="Autoind_bind"/>
    <property type="match status" value="1"/>
</dbReference>
<organism evidence="5 6">
    <name type="scientific">Parasedimentitalea maritima</name>
    <dbReference type="NCBI Taxonomy" id="2578117"/>
    <lineage>
        <taxon>Bacteria</taxon>
        <taxon>Pseudomonadati</taxon>
        <taxon>Pseudomonadota</taxon>
        <taxon>Alphaproteobacteria</taxon>
        <taxon>Rhodobacterales</taxon>
        <taxon>Paracoccaceae</taxon>
        <taxon>Parasedimentitalea</taxon>
    </lineage>
</organism>
<evidence type="ECO:0000256" key="2">
    <source>
        <dbReference type="ARBA" id="ARBA00023125"/>
    </source>
</evidence>
<keyword evidence="2" id="KW-0238">DNA-binding</keyword>
<gene>
    <name evidence="5" type="ORF">FEE96_01560</name>
</gene>
<comment type="caution">
    <text evidence="5">The sequence shown here is derived from an EMBL/GenBank/DDBJ whole genome shotgun (WGS) entry which is preliminary data.</text>
</comment>
<dbReference type="InterPro" id="IPR036388">
    <property type="entry name" value="WH-like_DNA-bd_sf"/>
</dbReference>
<evidence type="ECO:0000259" key="4">
    <source>
        <dbReference type="PROSITE" id="PS50043"/>
    </source>
</evidence>
<dbReference type="Gene3D" id="3.30.450.80">
    <property type="entry name" value="Transcription factor LuxR-like, autoinducer-binding domain"/>
    <property type="match status" value="1"/>
</dbReference>
<dbReference type="RefSeq" id="WP_138161235.1">
    <property type="nucleotide sequence ID" value="NZ_VAUA01000001.1"/>
</dbReference>
<evidence type="ECO:0000313" key="6">
    <source>
        <dbReference type="Proteomes" id="UP000305041"/>
    </source>
</evidence>
<dbReference type="InterPro" id="IPR000792">
    <property type="entry name" value="Tscrpt_reg_LuxR_C"/>
</dbReference>
<dbReference type="PANTHER" id="PTHR44688:SF16">
    <property type="entry name" value="DNA-BINDING TRANSCRIPTIONAL ACTIVATOR DEVR_DOSR"/>
    <property type="match status" value="1"/>
</dbReference>
<dbReference type="Pfam" id="PF00196">
    <property type="entry name" value="GerE"/>
    <property type="match status" value="1"/>
</dbReference>
<dbReference type="SMART" id="SM00421">
    <property type="entry name" value="HTH_LUXR"/>
    <property type="match status" value="1"/>
</dbReference>
<dbReference type="Proteomes" id="UP000305041">
    <property type="component" value="Unassembled WGS sequence"/>
</dbReference>
<dbReference type="CDD" id="cd06170">
    <property type="entry name" value="LuxR_C_like"/>
    <property type="match status" value="1"/>
</dbReference>
<dbReference type="SUPFAM" id="SSF46894">
    <property type="entry name" value="C-terminal effector domain of the bipartite response regulators"/>
    <property type="match status" value="1"/>
</dbReference>
<dbReference type="EMBL" id="VAUA01000001">
    <property type="protein sequence ID" value="TLP69001.1"/>
    <property type="molecule type" value="Genomic_DNA"/>
</dbReference>
<accession>A0ABY2UZW9</accession>
<dbReference type="InterPro" id="IPR036693">
    <property type="entry name" value="TF_LuxR_autoind-bd_dom_sf"/>
</dbReference>
<feature type="domain" description="HTH luxR-type" evidence="4">
    <location>
        <begin position="176"/>
        <end position="241"/>
    </location>
</feature>
<dbReference type="InterPro" id="IPR005143">
    <property type="entry name" value="TF_LuxR_autoind-bd_dom"/>
</dbReference>
<dbReference type="PANTHER" id="PTHR44688">
    <property type="entry name" value="DNA-BINDING TRANSCRIPTIONAL ACTIVATOR DEVR_DOSR"/>
    <property type="match status" value="1"/>
</dbReference>
<dbReference type="PRINTS" id="PR00038">
    <property type="entry name" value="HTHLUXR"/>
</dbReference>
<evidence type="ECO:0000256" key="3">
    <source>
        <dbReference type="ARBA" id="ARBA00023163"/>
    </source>
</evidence>
<dbReference type="SUPFAM" id="SSF75516">
    <property type="entry name" value="Pheromone-binding domain of LuxR-like quorum-sensing transcription factors"/>
    <property type="match status" value="1"/>
</dbReference>
<evidence type="ECO:0000313" key="5">
    <source>
        <dbReference type="EMBL" id="TLP69001.1"/>
    </source>
</evidence>
<dbReference type="PROSITE" id="PS50043">
    <property type="entry name" value="HTH_LUXR_2"/>
    <property type="match status" value="1"/>
</dbReference>